<dbReference type="SUPFAM" id="SSF52141">
    <property type="entry name" value="Uracil-DNA glycosylase-like"/>
    <property type="match status" value="1"/>
</dbReference>
<dbReference type="Proteomes" id="UP001546774">
    <property type="component" value="Unassembled WGS sequence"/>
</dbReference>
<dbReference type="InterPro" id="IPR026353">
    <property type="entry name" value="Hypoxan-DNA_Glyclase"/>
</dbReference>
<keyword evidence="2" id="KW-0378">Hydrolase</keyword>
<proteinExistence type="predicted"/>
<dbReference type="EMBL" id="JBBMFS010000002">
    <property type="protein sequence ID" value="MEQ2554196.1"/>
    <property type="molecule type" value="Genomic_DNA"/>
</dbReference>
<sequence length="169" mass="19437">MQEFKNITHTFEPVFDENSKILILGTFPSVKSRENHFYYGHPQNRFWKVMAAVTDSTQPQTIEEKKNFLLENHIAVWDVIHSCSIEGSSDSSITDVVPNDFTELFARTHLLAVAANGTKAYELYQKYVYPVTKREIIKMPSTSPANAAWNLARLTAAYRELFEKICDDR</sequence>
<keyword evidence="3" id="KW-1185">Reference proteome</keyword>
<dbReference type="GO" id="GO:0033958">
    <property type="term" value="F:DNA-deoxyinosine glycosylase activity"/>
    <property type="evidence" value="ECO:0007669"/>
    <property type="project" value="UniProtKB-EC"/>
</dbReference>
<dbReference type="SMART" id="SM00986">
    <property type="entry name" value="UDG"/>
    <property type="match status" value="1"/>
</dbReference>
<keyword evidence="2" id="KW-0326">Glycosidase</keyword>
<dbReference type="InterPro" id="IPR036895">
    <property type="entry name" value="Uracil-DNA_glycosylase-like_sf"/>
</dbReference>
<dbReference type="NCBIfam" id="TIGR04274">
    <property type="entry name" value="hypoxanDNAglyco"/>
    <property type="match status" value="1"/>
</dbReference>
<dbReference type="Gene3D" id="3.40.470.10">
    <property type="entry name" value="Uracil-DNA glycosylase-like domain"/>
    <property type="match status" value="1"/>
</dbReference>
<reference evidence="2" key="1">
    <citation type="submission" date="2024-03" db="EMBL/GenBank/DDBJ databases">
        <title>Human intestinal bacterial collection.</title>
        <authorList>
            <person name="Pauvert C."/>
            <person name="Hitch T.C.A."/>
            <person name="Clavel T."/>
        </authorList>
    </citation>
    <scope>NUCLEOTIDE SEQUENCE [LARGE SCALE GENOMIC DNA]</scope>
    <source>
        <strain evidence="2">CLA-AA-H89B</strain>
    </source>
</reference>
<gene>
    <name evidence="2" type="ORF">WMO37_04080</name>
</gene>
<evidence type="ECO:0000259" key="1">
    <source>
        <dbReference type="SMART" id="SM00986"/>
    </source>
</evidence>
<dbReference type="SMART" id="SM00987">
    <property type="entry name" value="UreE_C"/>
    <property type="match status" value="1"/>
</dbReference>
<dbReference type="Pfam" id="PF03167">
    <property type="entry name" value="UDG"/>
    <property type="match status" value="1"/>
</dbReference>
<evidence type="ECO:0000313" key="2">
    <source>
        <dbReference type="EMBL" id="MEQ2554196.1"/>
    </source>
</evidence>
<evidence type="ECO:0000313" key="3">
    <source>
        <dbReference type="Proteomes" id="UP001546774"/>
    </source>
</evidence>
<dbReference type="CDD" id="cd10032">
    <property type="entry name" value="UDG-F6_HDG"/>
    <property type="match status" value="1"/>
</dbReference>
<dbReference type="EC" id="3.2.2.15" evidence="2"/>
<organism evidence="2 3">
    <name type="scientific">Lachnospira intestinalis</name>
    <dbReference type="NCBI Taxonomy" id="3133158"/>
    <lineage>
        <taxon>Bacteria</taxon>
        <taxon>Bacillati</taxon>
        <taxon>Bacillota</taxon>
        <taxon>Clostridia</taxon>
        <taxon>Lachnospirales</taxon>
        <taxon>Lachnospiraceae</taxon>
        <taxon>Lachnospira</taxon>
    </lineage>
</organism>
<protein>
    <submittedName>
        <fullName evidence="2">DNA-deoxyinosine glycosylase</fullName>
        <ecNumber evidence="2">3.2.2.15</ecNumber>
    </submittedName>
</protein>
<feature type="domain" description="Uracil-DNA glycosylase-like" evidence="1">
    <location>
        <begin position="12"/>
        <end position="166"/>
    </location>
</feature>
<comment type="caution">
    <text evidence="2">The sequence shown here is derived from an EMBL/GenBank/DDBJ whole genome shotgun (WGS) entry which is preliminary data.</text>
</comment>
<name>A0ABV1H3C4_9FIRM</name>
<accession>A0ABV1H3C4</accession>
<dbReference type="InterPro" id="IPR005122">
    <property type="entry name" value="Uracil-DNA_glycosylase-like"/>
</dbReference>